<dbReference type="Gene3D" id="3.30.70.1060">
    <property type="entry name" value="Dimeric alpha+beta barrel"/>
    <property type="match status" value="1"/>
</dbReference>
<evidence type="ECO:0000313" key="11">
    <source>
        <dbReference type="EMBL" id="UGS33809.1"/>
    </source>
</evidence>
<proteinExistence type="inferred from homology"/>
<comment type="similarity">
    <text evidence="3">Belongs to the muconolactone Delta-isomerase family.</text>
</comment>
<dbReference type="EMBL" id="CP087164">
    <property type="protein sequence ID" value="UGS33809.1"/>
    <property type="molecule type" value="Genomic_DNA"/>
</dbReference>
<feature type="region of interest" description="Disordered" evidence="9">
    <location>
        <begin position="88"/>
        <end position="107"/>
    </location>
</feature>
<evidence type="ECO:0000256" key="3">
    <source>
        <dbReference type="ARBA" id="ARBA00010882"/>
    </source>
</evidence>
<evidence type="ECO:0000256" key="1">
    <source>
        <dbReference type="ARBA" id="ARBA00001739"/>
    </source>
</evidence>
<evidence type="ECO:0000256" key="6">
    <source>
        <dbReference type="ARBA" id="ARBA00022797"/>
    </source>
</evidence>
<comment type="subunit">
    <text evidence="4">Homodecamer.</text>
</comment>
<dbReference type="EC" id="5.3.3.4" evidence="5 8"/>
<dbReference type="InterPro" id="IPR026029">
    <property type="entry name" value="MLI_dom"/>
</dbReference>
<comment type="pathway">
    <text evidence="2">Aromatic compound metabolism; beta-ketoadipate pathway; 5-oxo-4,5-dihydro-2-furylacetate from catechol: step 3/3.</text>
</comment>
<evidence type="ECO:0000256" key="9">
    <source>
        <dbReference type="SAM" id="MobiDB-lite"/>
    </source>
</evidence>
<dbReference type="GO" id="GO:0016159">
    <property type="term" value="F:muconolactone delta-isomerase activity"/>
    <property type="evidence" value="ECO:0007669"/>
    <property type="project" value="UniProtKB-UniRule"/>
</dbReference>
<dbReference type="SUPFAM" id="SSF54909">
    <property type="entry name" value="Dimeric alpha+beta barrel"/>
    <property type="match status" value="1"/>
</dbReference>
<dbReference type="KEGG" id="sbae:DSM104329_00174"/>
<protein>
    <recommendedName>
        <fullName evidence="5 8">Muconolactone Delta-isomerase</fullName>
        <ecNumber evidence="5 8">5.3.3.4</ecNumber>
    </recommendedName>
</protein>
<gene>
    <name evidence="11" type="primary">catC</name>
    <name evidence="11" type="ORF">DSM104329_00174</name>
</gene>
<dbReference type="Pfam" id="PF02426">
    <property type="entry name" value="MIase"/>
    <property type="match status" value="1"/>
</dbReference>
<dbReference type="RefSeq" id="WP_259313501.1">
    <property type="nucleotide sequence ID" value="NZ_CP087164.1"/>
</dbReference>
<keyword evidence="12" id="KW-1185">Reference proteome</keyword>
<evidence type="ECO:0000259" key="10">
    <source>
        <dbReference type="Pfam" id="PF02426"/>
    </source>
</evidence>
<evidence type="ECO:0000256" key="7">
    <source>
        <dbReference type="ARBA" id="ARBA00023235"/>
    </source>
</evidence>
<sequence length="107" mass="12023">MLFMAEMEVRLPADMPAGEADEIKAREKAYSQELQRDGRWRHIWRVAGRYANVSIFDVGSVDELHDLLSGLPLFPYMDIRVTALAGHPSAIAEGPNAPENREKERGS</sequence>
<dbReference type="GO" id="GO:0042952">
    <property type="term" value="P:beta-ketoadipate pathway"/>
    <property type="evidence" value="ECO:0007669"/>
    <property type="project" value="UniProtKB-UniRule"/>
</dbReference>
<evidence type="ECO:0000256" key="8">
    <source>
        <dbReference type="NCBIfam" id="TIGR03221"/>
    </source>
</evidence>
<evidence type="ECO:0000256" key="5">
    <source>
        <dbReference type="ARBA" id="ARBA00012070"/>
    </source>
</evidence>
<dbReference type="InterPro" id="IPR011008">
    <property type="entry name" value="Dimeric_a/b-barrel"/>
</dbReference>
<dbReference type="Proteomes" id="UP001162834">
    <property type="component" value="Chromosome"/>
</dbReference>
<accession>A0A9E7BYT0</accession>
<keyword evidence="7 11" id="KW-0413">Isomerase</keyword>
<dbReference type="InterPro" id="IPR003464">
    <property type="entry name" value="Muconolactone_d_Isoase"/>
</dbReference>
<name>A0A9E7BYT0_9ACTN</name>
<organism evidence="11 12">
    <name type="scientific">Capillimicrobium parvum</name>
    <dbReference type="NCBI Taxonomy" id="2884022"/>
    <lineage>
        <taxon>Bacteria</taxon>
        <taxon>Bacillati</taxon>
        <taxon>Actinomycetota</taxon>
        <taxon>Thermoleophilia</taxon>
        <taxon>Solirubrobacterales</taxon>
        <taxon>Capillimicrobiaceae</taxon>
        <taxon>Capillimicrobium</taxon>
    </lineage>
</organism>
<feature type="domain" description="Muconolactone isomerase" evidence="10">
    <location>
        <begin position="1"/>
        <end position="89"/>
    </location>
</feature>
<reference evidence="11" key="1">
    <citation type="journal article" date="2022" name="Int. J. Syst. Evol. Microbiol.">
        <title>Pseudomonas aegrilactucae sp. nov. and Pseudomonas morbosilactucae sp. nov., pathogens causing bacterial rot of lettuce in Japan.</title>
        <authorList>
            <person name="Sawada H."/>
            <person name="Fujikawa T."/>
            <person name="Satou M."/>
        </authorList>
    </citation>
    <scope>NUCLEOTIDE SEQUENCE</scope>
    <source>
        <strain evidence="11">0166_1</strain>
    </source>
</reference>
<evidence type="ECO:0000256" key="2">
    <source>
        <dbReference type="ARBA" id="ARBA00005193"/>
    </source>
</evidence>
<dbReference type="PIRSF" id="PIRSF001486">
    <property type="entry name" value="CatC"/>
    <property type="match status" value="1"/>
</dbReference>
<evidence type="ECO:0000313" key="12">
    <source>
        <dbReference type="Proteomes" id="UP001162834"/>
    </source>
</evidence>
<dbReference type="NCBIfam" id="TIGR03221">
    <property type="entry name" value="muco_delta"/>
    <property type="match status" value="1"/>
</dbReference>
<dbReference type="AlphaFoldDB" id="A0A9E7BYT0"/>
<evidence type="ECO:0000256" key="4">
    <source>
        <dbReference type="ARBA" id="ARBA00011365"/>
    </source>
</evidence>
<comment type="catalytic activity">
    <reaction evidence="1">
        <text>(S)-muconolactone = (4,5-dihydro-5-oxofuran-2-yl)-acetate</text>
        <dbReference type="Rhea" id="RHEA:12348"/>
        <dbReference type="ChEBI" id="CHEBI:58425"/>
        <dbReference type="ChEBI" id="CHEBI:58736"/>
        <dbReference type="EC" id="5.3.3.4"/>
    </reaction>
</comment>
<keyword evidence="6" id="KW-0058">Aromatic hydrocarbons catabolism</keyword>